<evidence type="ECO:0000256" key="7">
    <source>
        <dbReference type="SAM" id="Phobius"/>
    </source>
</evidence>
<reference evidence="9" key="2">
    <citation type="submission" date="2025-09" db="UniProtKB">
        <authorList>
            <consortium name="Ensembl"/>
        </authorList>
    </citation>
    <scope>IDENTIFICATION</scope>
</reference>
<dbReference type="Pfam" id="PF03798">
    <property type="entry name" value="TRAM_LAG1_CLN8"/>
    <property type="match status" value="1"/>
</dbReference>
<dbReference type="GO" id="GO:0050727">
    <property type="term" value="P:regulation of inflammatory response"/>
    <property type="evidence" value="ECO:0007669"/>
    <property type="project" value="Ensembl"/>
</dbReference>
<dbReference type="GO" id="GO:0099610">
    <property type="term" value="P:action potential initiation"/>
    <property type="evidence" value="ECO:0007669"/>
    <property type="project" value="Ensembl"/>
</dbReference>
<dbReference type="PANTHER" id="PTHR13439">
    <property type="entry name" value="CT120 PROTEIN"/>
    <property type="match status" value="1"/>
</dbReference>
<keyword evidence="10" id="KW-1185">Reference proteome</keyword>
<dbReference type="GO" id="GO:0006644">
    <property type="term" value="P:phospholipid metabolic process"/>
    <property type="evidence" value="ECO:0007669"/>
    <property type="project" value="TreeGrafter"/>
</dbReference>
<evidence type="ECO:0000259" key="8">
    <source>
        <dbReference type="PROSITE" id="PS50922"/>
    </source>
</evidence>
<proteinExistence type="predicted"/>
<gene>
    <name evidence="9" type="primary">CLN8</name>
    <name evidence="9" type="synonym">cln8</name>
</gene>
<sequence length="294" mass="33639">MTIEARVPPLSLDDSSGQSNMDYYTLDVRLHLVGLGFAFYTAVLIICHLLSVVLSRTYRSLLTKEKVFWNLAATRAVFGIQSTIAGLSVLTKDSAVSRDQVSGKDDFSWFNVLTATGFFFFENMALHVSNVVFRSFDLPLATHHFFALSGYVSLLIWDPLGHFLPMITLLLEVSTPFTCISWMLLKAGWARSMFWRANQWVMIHMFHCRMVLTYYMWWVSWSHWTAINAIYPLVPRTLYFTGLALLTVVLNPIWTHKKTMQLLNPVDWNFSNKPAPNGSAEGEPFRRPSKPHTS</sequence>
<feature type="transmembrane region" description="Helical" evidence="7">
    <location>
        <begin position="237"/>
        <end position="254"/>
    </location>
</feature>
<organism evidence="9 10">
    <name type="scientific">Gadus morhua</name>
    <name type="common">Atlantic cod</name>
    <dbReference type="NCBI Taxonomy" id="8049"/>
    <lineage>
        <taxon>Eukaryota</taxon>
        <taxon>Metazoa</taxon>
        <taxon>Chordata</taxon>
        <taxon>Craniata</taxon>
        <taxon>Vertebrata</taxon>
        <taxon>Euteleostomi</taxon>
        <taxon>Actinopterygii</taxon>
        <taxon>Neopterygii</taxon>
        <taxon>Teleostei</taxon>
        <taxon>Neoteleostei</taxon>
        <taxon>Acanthomorphata</taxon>
        <taxon>Zeiogadaria</taxon>
        <taxon>Gadariae</taxon>
        <taxon>Gadiformes</taxon>
        <taxon>Gadoidei</taxon>
        <taxon>Gadidae</taxon>
        <taxon>Gadus</taxon>
    </lineage>
</organism>
<evidence type="ECO:0000256" key="5">
    <source>
        <dbReference type="PROSITE-ProRule" id="PRU00205"/>
    </source>
</evidence>
<feature type="transmembrane region" description="Helical" evidence="7">
    <location>
        <begin position="138"/>
        <end position="157"/>
    </location>
</feature>
<dbReference type="RefSeq" id="XP_030212638.1">
    <property type="nucleotide sequence ID" value="XM_030356778.1"/>
</dbReference>
<evidence type="ECO:0000256" key="3">
    <source>
        <dbReference type="ARBA" id="ARBA00022989"/>
    </source>
</evidence>
<comment type="subcellular location">
    <subcellularLocation>
        <location evidence="1">Membrane</location>
        <topology evidence="1">Multi-pass membrane protein</topology>
    </subcellularLocation>
</comment>
<dbReference type="Ensembl" id="ENSGMOT00000003650.2">
    <property type="protein sequence ID" value="ENSGMOP00000003544.2"/>
    <property type="gene ID" value="ENSGMOG00000003357.2"/>
</dbReference>
<dbReference type="GO" id="GO:0002118">
    <property type="term" value="P:aggressive behavior"/>
    <property type="evidence" value="ECO:0007669"/>
    <property type="project" value="Ensembl"/>
</dbReference>
<dbReference type="OrthoDB" id="10052906at2759"/>
<feature type="transmembrane region" description="Helical" evidence="7">
    <location>
        <begin position="197"/>
        <end position="217"/>
    </location>
</feature>
<dbReference type="GO" id="GO:0007399">
    <property type="term" value="P:nervous system development"/>
    <property type="evidence" value="ECO:0007669"/>
    <property type="project" value="TreeGrafter"/>
</dbReference>
<keyword evidence="4 5" id="KW-0472">Membrane</keyword>
<evidence type="ECO:0000313" key="9">
    <source>
        <dbReference type="Ensembl" id="ENSGMOP00000003544.2"/>
    </source>
</evidence>
<dbReference type="GeneTree" id="ENSGT01010000222313"/>
<evidence type="ECO:0000256" key="6">
    <source>
        <dbReference type="SAM" id="MobiDB-lite"/>
    </source>
</evidence>
<dbReference type="GO" id="GO:0010506">
    <property type="term" value="P:regulation of autophagy"/>
    <property type="evidence" value="ECO:0007669"/>
    <property type="project" value="Ensembl"/>
</dbReference>
<dbReference type="GO" id="GO:0016020">
    <property type="term" value="C:membrane"/>
    <property type="evidence" value="ECO:0007669"/>
    <property type="project" value="UniProtKB-SubCell"/>
</dbReference>
<dbReference type="GO" id="GO:0035641">
    <property type="term" value="P:locomotory exploration behavior"/>
    <property type="evidence" value="ECO:0007669"/>
    <property type="project" value="Ensembl"/>
</dbReference>
<reference evidence="9" key="1">
    <citation type="submission" date="2025-08" db="UniProtKB">
        <authorList>
            <consortium name="Ensembl"/>
        </authorList>
    </citation>
    <scope>IDENTIFICATION</scope>
</reference>
<keyword evidence="3 7" id="KW-1133">Transmembrane helix</keyword>
<dbReference type="PROSITE" id="PS50922">
    <property type="entry name" value="TLC"/>
    <property type="match status" value="1"/>
</dbReference>
<dbReference type="SMART" id="SM00724">
    <property type="entry name" value="TLC"/>
    <property type="match status" value="1"/>
</dbReference>
<feature type="transmembrane region" description="Helical" evidence="7">
    <location>
        <begin position="67"/>
        <end position="87"/>
    </location>
</feature>
<dbReference type="GO" id="GO:0035176">
    <property type="term" value="P:social behavior"/>
    <property type="evidence" value="ECO:0007669"/>
    <property type="project" value="Ensembl"/>
</dbReference>
<evidence type="ECO:0000313" key="10">
    <source>
        <dbReference type="Proteomes" id="UP000694546"/>
    </source>
</evidence>
<dbReference type="PANTHER" id="PTHR13439:SF7">
    <property type="entry name" value="PROTEIN CLN8"/>
    <property type="match status" value="1"/>
</dbReference>
<dbReference type="Proteomes" id="UP000694546">
    <property type="component" value="Chromosome 5"/>
</dbReference>
<feature type="transmembrane region" description="Helical" evidence="7">
    <location>
        <begin position="30"/>
        <end position="55"/>
    </location>
</feature>
<dbReference type="CTD" id="2055"/>
<feature type="transmembrane region" description="Helical" evidence="7">
    <location>
        <begin position="163"/>
        <end position="185"/>
    </location>
</feature>
<dbReference type="InterPro" id="IPR050846">
    <property type="entry name" value="TLCD"/>
</dbReference>
<dbReference type="GO" id="GO:0005783">
    <property type="term" value="C:endoplasmic reticulum"/>
    <property type="evidence" value="ECO:0007669"/>
    <property type="project" value="TreeGrafter"/>
</dbReference>
<evidence type="ECO:0000256" key="4">
    <source>
        <dbReference type="ARBA" id="ARBA00023136"/>
    </source>
</evidence>
<keyword evidence="2 5" id="KW-0812">Transmembrane</keyword>
<dbReference type="GO" id="GO:0055088">
    <property type="term" value="P:lipid homeostasis"/>
    <property type="evidence" value="ECO:0007669"/>
    <property type="project" value="TreeGrafter"/>
</dbReference>
<feature type="domain" description="TLC" evidence="8">
    <location>
        <begin position="67"/>
        <end position="267"/>
    </location>
</feature>
<dbReference type="OMA" id="FFRTFDL"/>
<feature type="transmembrane region" description="Helical" evidence="7">
    <location>
        <begin position="107"/>
        <end position="126"/>
    </location>
</feature>
<dbReference type="KEGG" id="gmh:115544028"/>
<feature type="region of interest" description="Disordered" evidence="6">
    <location>
        <begin position="274"/>
        <end position="294"/>
    </location>
</feature>
<evidence type="ECO:0000256" key="1">
    <source>
        <dbReference type="ARBA" id="ARBA00004141"/>
    </source>
</evidence>
<dbReference type="GO" id="GO:0097001">
    <property type="term" value="F:ceramide binding"/>
    <property type="evidence" value="ECO:0007669"/>
    <property type="project" value="TreeGrafter"/>
</dbReference>
<dbReference type="GO" id="GO:0050890">
    <property type="term" value="P:cognition"/>
    <property type="evidence" value="ECO:0007669"/>
    <property type="project" value="Ensembl"/>
</dbReference>
<evidence type="ECO:0000256" key="2">
    <source>
        <dbReference type="ARBA" id="ARBA00022692"/>
    </source>
</evidence>
<dbReference type="GeneID" id="115544028"/>
<protein>
    <submittedName>
        <fullName evidence="9">CLN8 transmembrane ER and ERGIC protein</fullName>
    </submittedName>
</protein>
<dbReference type="AlphaFoldDB" id="A0A8C4Z098"/>
<name>A0A8C4Z098_GADMO</name>
<accession>A0A8C4Z098</accession>
<dbReference type="InterPro" id="IPR006634">
    <property type="entry name" value="TLC-dom"/>
</dbReference>